<reference evidence="4" key="1">
    <citation type="submission" date="2018-06" db="EMBL/GenBank/DDBJ databases">
        <authorList>
            <person name="Zhirakovskaya E."/>
        </authorList>
    </citation>
    <scope>NUCLEOTIDE SEQUENCE</scope>
</reference>
<dbReference type="AlphaFoldDB" id="A0A3B1C6E4"/>
<feature type="domain" description="Glycosyl hydrolase family 95 catalytic" evidence="3">
    <location>
        <begin position="303"/>
        <end position="707"/>
    </location>
</feature>
<dbReference type="Pfam" id="PF22124">
    <property type="entry name" value="Glyco_hydro_95_cat"/>
    <property type="match status" value="1"/>
</dbReference>
<dbReference type="FunFam" id="1.50.10.10:FF:000028">
    <property type="entry name" value="Alpha-L-fucosidase 2"/>
    <property type="match status" value="1"/>
</dbReference>
<dbReference type="EMBL" id="UOGD01000145">
    <property type="protein sequence ID" value="VAX19604.1"/>
    <property type="molecule type" value="Genomic_DNA"/>
</dbReference>
<dbReference type="PANTHER" id="PTHR31084">
    <property type="entry name" value="ALPHA-L-FUCOSIDASE 2"/>
    <property type="match status" value="1"/>
</dbReference>
<protein>
    <submittedName>
        <fullName evidence="4">Large secreted protein SCO0341</fullName>
    </submittedName>
</protein>
<dbReference type="Pfam" id="PF14498">
    <property type="entry name" value="Glyco_hyd_65N_2"/>
    <property type="match status" value="1"/>
</dbReference>
<organism evidence="4">
    <name type="scientific">hydrothermal vent metagenome</name>
    <dbReference type="NCBI Taxonomy" id="652676"/>
    <lineage>
        <taxon>unclassified sequences</taxon>
        <taxon>metagenomes</taxon>
        <taxon>ecological metagenomes</taxon>
    </lineage>
</organism>
<evidence type="ECO:0000259" key="3">
    <source>
        <dbReference type="Pfam" id="PF22124"/>
    </source>
</evidence>
<accession>A0A3B1C6E4</accession>
<dbReference type="Gene3D" id="1.50.10.10">
    <property type="match status" value="1"/>
</dbReference>
<feature type="domain" description="Glycosyl hydrolase family 95 N-terminal" evidence="1">
    <location>
        <begin position="35"/>
        <end position="276"/>
    </location>
</feature>
<dbReference type="GO" id="GO:0004560">
    <property type="term" value="F:alpha-L-fucosidase activity"/>
    <property type="evidence" value="ECO:0007669"/>
    <property type="project" value="InterPro"/>
</dbReference>
<dbReference type="InterPro" id="IPR049053">
    <property type="entry name" value="AFCA-like_C"/>
</dbReference>
<sequence>MSPIKKFLVLSLAILTVSGCTNSAKNENINSELKLWYKQPAEKWTEALPIGNGRLGAMVFGGVKKERIQLNEESLWAGVPVNNNNPGASKHLKEIQQLLLAEQTVKARKLGDQYLLGTPPRIRAYQTLGDLKLVFSNEDDSVSNYRRELDLSTGISKVSYKIGETTFTREVFASAVDNVIVIHISSNKSSRINLTVSLDRIIDAATKAVSNNTLLMTGQIIDKDQPERGPLGKHMKFSTELKMHNNGGTLQKNGDQLAVRNADEVTIILTAATDYNINKLNFDRTIEPSKVCNDIIAKASSKSYDDLKESHIKEHSAIFNRVVFNLGKDPNNNLPTDERLEKVKNGEEDLGLITLYFQYGRYLLMSSSRYPGVLPANLQGIWNEHIDPPWGSDYHTNINLQMNYWPAEVCNLSETVLPLTKYFTGLLIPGKVTAKEMYNARGWTMHHVSDPFGRTGLMDGIGWGTSPLAGAWMSLTFWRHYQFTQDKNYLREKAYPIMKGSAQFILDFLIDDGKGRLVTAPSISPENMYINPRFGKNARITYAATIDIQIIHELFNACIQAEKILNIDPELVSQMRKTLTKLPPVLIGKDGTIREWIEDYEEAEPGHRHMSHLFGLHPGTQITPDTPKLFEAAKKTIEKRLANGGGHTGWSRAWIVNFYARLFDGENAYKHLLALLRKSTLPNLFDSHPPFQIDGNFGGTAGIAEMLLQSHNNIIHVLPAIPSKWQDGFVKGLKARGNFTVDIYWNRGELTKLVIKSGSGDDCNIRYKNKTIQLKTEIGKEYIFNNKLKGGFE</sequence>
<dbReference type="InterPro" id="IPR016518">
    <property type="entry name" value="Alpha-L-fucosidase"/>
</dbReference>
<dbReference type="PANTHER" id="PTHR31084:SF0">
    <property type="entry name" value="ALPHA-L-FUCOSIDASE 2"/>
    <property type="match status" value="1"/>
</dbReference>
<dbReference type="Pfam" id="PF21307">
    <property type="entry name" value="Glyco_hydro_95_C"/>
    <property type="match status" value="1"/>
</dbReference>
<gene>
    <name evidence="4" type="ORF">MNBD_IGNAVI01-3245</name>
</gene>
<name>A0A3B1C6E4_9ZZZZ</name>
<dbReference type="InterPro" id="IPR012341">
    <property type="entry name" value="6hp_glycosidase-like_sf"/>
</dbReference>
<feature type="domain" description="Alpha fucosidase A-like C-terminal" evidence="2">
    <location>
        <begin position="709"/>
        <end position="776"/>
    </location>
</feature>
<dbReference type="GO" id="GO:0005975">
    <property type="term" value="P:carbohydrate metabolic process"/>
    <property type="evidence" value="ECO:0007669"/>
    <property type="project" value="InterPro"/>
</dbReference>
<dbReference type="InterPro" id="IPR008928">
    <property type="entry name" value="6-hairpin_glycosidase_sf"/>
</dbReference>
<evidence type="ECO:0000259" key="1">
    <source>
        <dbReference type="Pfam" id="PF14498"/>
    </source>
</evidence>
<dbReference type="InterPro" id="IPR027414">
    <property type="entry name" value="GH95_N_dom"/>
</dbReference>
<dbReference type="PROSITE" id="PS51257">
    <property type="entry name" value="PROKAR_LIPOPROTEIN"/>
    <property type="match status" value="1"/>
</dbReference>
<dbReference type="InterPro" id="IPR054363">
    <property type="entry name" value="GH95_cat"/>
</dbReference>
<proteinExistence type="predicted"/>
<dbReference type="PIRSF" id="PIRSF007663">
    <property type="entry name" value="UCP007663"/>
    <property type="match status" value="1"/>
</dbReference>
<dbReference type="SUPFAM" id="SSF48208">
    <property type="entry name" value="Six-hairpin glycosidases"/>
    <property type="match status" value="1"/>
</dbReference>
<evidence type="ECO:0000259" key="2">
    <source>
        <dbReference type="Pfam" id="PF21307"/>
    </source>
</evidence>
<evidence type="ECO:0000313" key="4">
    <source>
        <dbReference type="EMBL" id="VAX19604.1"/>
    </source>
</evidence>